<dbReference type="PROSITE" id="PS00178">
    <property type="entry name" value="AA_TRNA_LIGASE_I"/>
    <property type="match status" value="1"/>
</dbReference>
<dbReference type="EMBL" id="QKRA01000008">
    <property type="protein sequence ID" value="RDL43381.1"/>
    <property type="molecule type" value="Genomic_DNA"/>
</dbReference>
<dbReference type="EC" id="6.1.1.19" evidence="11"/>
<dbReference type="SUPFAM" id="SSF55190">
    <property type="entry name" value="Arginyl-tRNA synthetase (ArgRS), N-terminal 'additional' domain"/>
    <property type="match status" value="1"/>
</dbReference>
<feature type="domain" description="DALR anticodon binding" evidence="13">
    <location>
        <begin position="462"/>
        <end position="577"/>
    </location>
</feature>
<dbReference type="Gene3D" id="1.10.730.10">
    <property type="entry name" value="Isoleucyl-tRNA Synthetase, Domain 1"/>
    <property type="match status" value="1"/>
</dbReference>
<comment type="similarity">
    <text evidence="2 11 12">Belongs to the class-I aminoacyl-tRNA synthetase family.</text>
</comment>
<proteinExistence type="inferred from homology"/>
<evidence type="ECO:0000256" key="12">
    <source>
        <dbReference type="RuleBase" id="RU363038"/>
    </source>
</evidence>
<dbReference type="FunFam" id="1.10.730.10:FF:000006">
    <property type="entry name" value="Arginyl-tRNA synthetase 2, mitochondrial"/>
    <property type="match status" value="1"/>
</dbReference>
<evidence type="ECO:0000259" key="13">
    <source>
        <dbReference type="SMART" id="SM00836"/>
    </source>
</evidence>
<dbReference type="CDD" id="cd07956">
    <property type="entry name" value="Anticodon_Ia_Arg"/>
    <property type="match status" value="1"/>
</dbReference>
<keyword evidence="16" id="KW-1185">Reference proteome</keyword>
<dbReference type="Proteomes" id="UP000254326">
    <property type="component" value="Unassembled WGS sequence"/>
</dbReference>
<keyword evidence="6 11" id="KW-0547">Nucleotide-binding</keyword>
<dbReference type="SUPFAM" id="SSF47323">
    <property type="entry name" value="Anticodon-binding domain of a subclass of class I aminoacyl-tRNA synthetases"/>
    <property type="match status" value="1"/>
</dbReference>
<evidence type="ECO:0000256" key="7">
    <source>
        <dbReference type="ARBA" id="ARBA00022840"/>
    </source>
</evidence>
<dbReference type="InterPro" id="IPR035684">
    <property type="entry name" value="ArgRS_core"/>
</dbReference>
<gene>
    <name evidence="11" type="primary">argS</name>
    <name evidence="15" type="ORF">DN730_14695</name>
</gene>
<name>A0A370U6I6_9GAMM</name>
<dbReference type="FunFam" id="3.40.50.620:FF:000030">
    <property type="entry name" value="Arginine--tRNA ligase"/>
    <property type="match status" value="1"/>
</dbReference>
<keyword evidence="9 11" id="KW-0030">Aminoacyl-tRNA synthetase</keyword>
<dbReference type="SMART" id="SM00836">
    <property type="entry name" value="DALR_1"/>
    <property type="match status" value="1"/>
</dbReference>
<evidence type="ECO:0000313" key="15">
    <source>
        <dbReference type="EMBL" id="RDL43381.1"/>
    </source>
</evidence>
<dbReference type="AlphaFoldDB" id="A0A370U6I6"/>
<evidence type="ECO:0000259" key="14">
    <source>
        <dbReference type="SMART" id="SM01016"/>
    </source>
</evidence>
<evidence type="ECO:0000256" key="10">
    <source>
        <dbReference type="ARBA" id="ARBA00049339"/>
    </source>
</evidence>
<evidence type="ECO:0000256" key="2">
    <source>
        <dbReference type="ARBA" id="ARBA00005594"/>
    </source>
</evidence>
<dbReference type="GO" id="GO:0005524">
    <property type="term" value="F:ATP binding"/>
    <property type="evidence" value="ECO:0007669"/>
    <property type="project" value="UniProtKB-UniRule"/>
</dbReference>
<dbReference type="InterPro" id="IPR005148">
    <property type="entry name" value="Arg-tRNA-synth_N"/>
</dbReference>
<reference evidence="15 16" key="1">
    <citation type="submission" date="2018-06" db="EMBL/GenBank/DDBJ databases">
        <title>Marinomonas sp. YLB-05 draft genome sequence.</title>
        <authorList>
            <person name="Yu L."/>
            <person name="Tang X."/>
        </authorList>
    </citation>
    <scope>NUCLEOTIDE SEQUENCE [LARGE SCALE GENOMIC DNA]</scope>
    <source>
        <strain evidence="15 16">YLB-05</strain>
    </source>
</reference>
<dbReference type="OrthoDB" id="9803211at2"/>
<evidence type="ECO:0000256" key="6">
    <source>
        <dbReference type="ARBA" id="ARBA00022741"/>
    </source>
</evidence>
<feature type="short sequence motif" description="'HIGH' region" evidence="11">
    <location>
        <begin position="123"/>
        <end position="133"/>
    </location>
</feature>
<evidence type="ECO:0000256" key="11">
    <source>
        <dbReference type="HAMAP-Rule" id="MF_00123"/>
    </source>
</evidence>
<dbReference type="PRINTS" id="PR01038">
    <property type="entry name" value="TRNASYNTHARG"/>
</dbReference>
<evidence type="ECO:0000256" key="3">
    <source>
        <dbReference type="ARBA" id="ARBA00011245"/>
    </source>
</evidence>
<evidence type="ECO:0000313" key="16">
    <source>
        <dbReference type="Proteomes" id="UP000254326"/>
    </source>
</evidence>
<evidence type="ECO:0000256" key="5">
    <source>
        <dbReference type="ARBA" id="ARBA00022598"/>
    </source>
</evidence>
<organism evidence="15 16">
    <name type="scientific">Marinomonas piezotolerans</name>
    <dbReference type="NCBI Taxonomy" id="2213058"/>
    <lineage>
        <taxon>Bacteria</taxon>
        <taxon>Pseudomonadati</taxon>
        <taxon>Pseudomonadota</taxon>
        <taxon>Gammaproteobacteria</taxon>
        <taxon>Oceanospirillales</taxon>
        <taxon>Oceanospirillaceae</taxon>
        <taxon>Marinomonas</taxon>
    </lineage>
</organism>
<dbReference type="Gene3D" id="3.40.50.620">
    <property type="entry name" value="HUPs"/>
    <property type="match status" value="1"/>
</dbReference>
<dbReference type="GO" id="GO:0005737">
    <property type="term" value="C:cytoplasm"/>
    <property type="evidence" value="ECO:0007669"/>
    <property type="project" value="UniProtKB-SubCell"/>
</dbReference>
<dbReference type="CDD" id="cd00671">
    <property type="entry name" value="ArgRS_core"/>
    <property type="match status" value="1"/>
</dbReference>
<dbReference type="RefSeq" id="WP_115469061.1">
    <property type="nucleotide sequence ID" value="NZ_QKRA01000008.1"/>
</dbReference>
<sequence>MNIQTLLNQRIQAAMVASGAADDAPALVRQSAKVQFGDYQANGIMGAAKKIGTNPREFAAKVLEQLDLSDIAEKVDIAGPGFINIFLKNEWLGAQLGEQRKSERLDVAVVADPQTVVVDYSAPNLAKEMHVGHLRSTVIGDAVVRTLEFLGHKVVRQNHVGDWGTQFGMLLAYMERLRAQNSKISMALSDLETFYRAAKTCFDDDEAFAARARELVVALQSGDEECLALWNEFIDISMAHCEETYKMLGVSLARQDVMPESAYNDDLENVINELQTQGLLQESDGAKCVFMEEFANKDGEITPIIVQKTGGGFLYATTDLAAVRYRQKVLNADRVLYFVDARQSLHFQQIFTLSRKAGFVEPTTSLEHMPFGTVMGSDGKPFKTRSGGVAKLSALLEEAQERAFQLVASKNPDMAEDEQRNVGRVVGIASVKYADLSKNRTSDYVFNWDNMLSFEGNTAPYLLYAYSRVASIVRRSEIDVSSINAPITIAAEQERALAVKLFQFEEAIQQVVSDGMPHFLCAYLYELSGVFMTFYEACPILAAESGLKESRLQLALNTASTLQLGLSLLGIETLERM</sequence>
<accession>A0A370U6I6</accession>
<dbReference type="PANTHER" id="PTHR11956">
    <property type="entry name" value="ARGINYL-TRNA SYNTHETASE"/>
    <property type="match status" value="1"/>
</dbReference>
<dbReference type="InterPro" id="IPR036695">
    <property type="entry name" value="Arg-tRNA-synth_N_sf"/>
</dbReference>
<dbReference type="HAMAP" id="MF_00123">
    <property type="entry name" value="Arg_tRNA_synth"/>
    <property type="match status" value="1"/>
</dbReference>
<dbReference type="InterPro" id="IPR008909">
    <property type="entry name" value="DALR_anticod-bd"/>
</dbReference>
<dbReference type="InterPro" id="IPR009080">
    <property type="entry name" value="tRNAsynth_Ia_anticodon-bd"/>
</dbReference>
<dbReference type="NCBIfam" id="TIGR00456">
    <property type="entry name" value="argS"/>
    <property type="match status" value="1"/>
</dbReference>
<dbReference type="GO" id="GO:0004814">
    <property type="term" value="F:arginine-tRNA ligase activity"/>
    <property type="evidence" value="ECO:0007669"/>
    <property type="project" value="UniProtKB-UniRule"/>
</dbReference>
<keyword evidence="7 11" id="KW-0067">ATP-binding</keyword>
<comment type="subunit">
    <text evidence="3 11">Monomer.</text>
</comment>
<keyword evidence="4 11" id="KW-0963">Cytoplasm</keyword>
<dbReference type="PANTHER" id="PTHR11956:SF5">
    <property type="entry name" value="ARGININE--TRNA LIGASE, CYTOPLASMIC"/>
    <property type="match status" value="1"/>
</dbReference>
<evidence type="ECO:0000256" key="1">
    <source>
        <dbReference type="ARBA" id="ARBA00004496"/>
    </source>
</evidence>
<keyword evidence="8 11" id="KW-0648">Protein biosynthesis</keyword>
<comment type="subcellular location">
    <subcellularLocation>
        <location evidence="1 11">Cytoplasm</location>
    </subcellularLocation>
</comment>
<dbReference type="Gene3D" id="3.30.1360.70">
    <property type="entry name" value="Arginyl tRNA synthetase N-terminal domain"/>
    <property type="match status" value="1"/>
</dbReference>
<comment type="catalytic activity">
    <reaction evidence="10 11">
        <text>tRNA(Arg) + L-arginine + ATP = L-arginyl-tRNA(Arg) + AMP + diphosphate</text>
        <dbReference type="Rhea" id="RHEA:20301"/>
        <dbReference type="Rhea" id="RHEA-COMP:9658"/>
        <dbReference type="Rhea" id="RHEA-COMP:9673"/>
        <dbReference type="ChEBI" id="CHEBI:30616"/>
        <dbReference type="ChEBI" id="CHEBI:32682"/>
        <dbReference type="ChEBI" id="CHEBI:33019"/>
        <dbReference type="ChEBI" id="CHEBI:78442"/>
        <dbReference type="ChEBI" id="CHEBI:78513"/>
        <dbReference type="ChEBI" id="CHEBI:456215"/>
        <dbReference type="EC" id="6.1.1.19"/>
    </reaction>
</comment>
<dbReference type="GO" id="GO:0006420">
    <property type="term" value="P:arginyl-tRNA aminoacylation"/>
    <property type="evidence" value="ECO:0007669"/>
    <property type="project" value="UniProtKB-UniRule"/>
</dbReference>
<dbReference type="Pfam" id="PF05746">
    <property type="entry name" value="DALR_1"/>
    <property type="match status" value="1"/>
</dbReference>
<dbReference type="InterPro" id="IPR001412">
    <property type="entry name" value="aa-tRNA-synth_I_CS"/>
</dbReference>
<dbReference type="InterPro" id="IPR001278">
    <property type="entry name" value="Arg-tRNA-ligase"/>
</dbReference>
<evidence type="ECO:0000256" key="8">
    <source>
        <dbReference type="ARBA" id="ARBA00022917"/>
    </source>
</evidence>
<dbReference type="SUPFAM" id="SSF52374">
    <property type="entry name" value="Nucleotidylyl transferase"/>
    <property type="match status" value="1"/>
</dbReference>
<evidence type="ECO:0000256" key="4">
    <source>
        <dbReference type="ARBA" id="ARBA00022490"/>
    </source>
</evidence>
<keyword evidence="5 11" id="KW-0436">Ligase</keyword>
<protein>
    <recommendedName>
        <fullName evidence="11">Arginine--tRNA ligase</fullName>
        <ecNumber evidence="11">6.1.1.19</ecNumber>
    </recommendedName>
    <alternativeName>
        <fullName evidence="11">Arginyl-tRNA synthetase</fullName>
        <shortName evidence="11">ArgRS</shortName>
    </alternativeName>
</protein>
<dbReference type="InterPro" id="IPR014729">
    <property type="entry name" value="Rossmann-like_a/b/a_fold"/>
</dbReference>
<feature type="domain" description="Arginyl tRNA synthetase N-terminal" evidence="14">
    <location>
        <begin position="1"/>
        <end position="87"/>
    </location>
</feature>
<comment type="caution">
    <text evidence="15">The sequence shown here is derived from an EMBL/GenBank/DDBJ whole genome shotgun (WGS) entry which is preliminary data.</text>
</comment>
<evidence type="ECO:0000256" key="9">
    <source>
        <dbReference type="ARBA" id="ARBA00023146"/>
    </source>
</evidence>
<dbReference type="Pfam" id="PF00750">
    <property type="entry name" value="tRNA-synt_1d"/>
    <property type="match status" value="1"/>
</dbReference>
<dbReference type="SMART" id="SM01016">
    <property type="entry name" value="Arg_tRNA_synt_N"/>
    <property type="match status" value="1"/>
</dbReference>
<dbReference type="Pfam" id="PF03485">
    <property type="entry name" value="Arg_tRNA_synt_N"/>
    <property type="match status" value="1"/>
</dbReference>